<dbReference type="InterPro" id="IPR039425">
    <property type="entry name" value="RNA_pol_sigma-70-like"/>
</dbReference>
<keyword evidence="5" id="KW-0804">Transcription</keyword>
<dbReference type="InterPro" id="IPR014284">
    <property type="entry name" value="RNA_pol_sigma-70_dom"/>
</dbReference>
<dbReference type="Proteomes" id="UP001501509">
    <property type="component" value="Unassembled WGS sequence"/>
</dbReference>
<organism evidence="8 9">
    <name type="scientific">Actinomadura fulvescens</name>
    <dbReference type="NCBI Taxonomy" id="46160"/>
    <lineage>
        <taxon>Bacteria</taxon>
        <taxon>Bacillati</taxon>
        <taxon>Actinomycetota</taxon>
        <taxon>Actinomycetes</taxon>
        <taxon>Streptosporangiales</taxon>
        <taxon>Thermomonosporaceae</taxon>
        <taxon>Actinomadura</taxon>
    </lineage>
</organism>
<name>A0ABN3Q0S3_9ACTN</name>
<evidence type="ECO:0000256" key="4">
    <source>
        <dbReference type="ARBA" id="ARBA00023125"/>
    </source>
</evidence>
<dbReference type="InterPro" id="IPR036388">
    <property type="entry name" value="WH-like_DNA-bd_sf"/>
</dbReference>
<evidence type="ECO:0000256" key="3">
    <source>
        <dbReference type="ARBA" id="ARBA00023082"/>
    </source>
</evidence>
<dbReference type="InterPro" id="IPR013325">
    <property type="entry name" value="RNA_pol_sigma_r2"/>
</dbReference>
<comment type="similarity">
    <text evidence="1">Belongs to the sigma-70 factor family. ECF subfamily.</text>
</comment>
<protein>
    <submittedName>
        <fullName evidence="8">SigE family RNA polymerase sigma factor</fullName>
    </submittedName>
</protein>
<dbReference type="Pfam" id="PF08281">
    <property type="entry name" value="Sigma70_r4_2"/>
    <property type="match status" value="1"/>
</dbReference>
<dbReference type="InterPro" id="IPR013324">
    <property type="entry name" value="RNA_pol_sigma_r3/r4-like"/>
</dbReference>
<dbReference type="PANTHER" id="PTHR43133">
    <property type="entry name" value="RNA POLYMERASE ECF-TYPE SIGMA FACTO"/>
    <property type="match status" value="1"/>
</dbReference>
<dbReference type="PANTHER" id="PTHR43133:SF50">
    <property type="entry name" value="ECF RNA POLYMERASE SIGMA FACTOR SIGM"/>
    <property type="match status" value="1"/>
</dbReference>
<feature type="domain" description="RNA polymerase sigma factor 70 region 4 type 2" evidence="7">
    <location>
        <begin position="104"/>
        <end position="155"/>
    </location>
</feature>
<accession>A0ABN3Q0S3</accession>
<evidence type="ECO:0000259" key="7">
    <source>
        <dbReference type="Pfam" id="PF08281"/>
    </source>
</evidence>
<evidence type="ECO:0000313" key="9">
    <source>
        <dbReference type="Proteomes" id="UP001501509"/>
    </source>
</evidence>
<dbReference type="NCBIfam" id="TIGR02937">
    <property type="entry name" value="sigma70-ECF"/>
    <property type="match status" value="1"/>
</dbReference>
<evidence type="ECO:0000256" key="5">
    <source>
        <dbReference type="ARBA" id="ARBA00023163"/>
    </source>
</evidence>
<dbReference type="Pfam" id="PF04542">
    <property type="entry name" value="Sigma70_r2"/>
    <property type="match status" value="1"/>
</dbReference>
<gene>
    <name evidence="8" type="ORF">GCM10010411_48290</name>
</gene>
<evidence type="ECO:0000256" key="2">
    <source>
        <dbReference type="ARBA" id="ARBA00023015"/>
    </source>
</evidence>
<keyword evidence="3" id="KW-0731">Sigma factor</keyword>
<dbReference type="InterPro" id="IPR014325">
    <property type="entry name" value="RNA_pol_sigma-E_actinobac"/>
</dbReference>
<keyword evidence="4" id="KW-0238">DNA-binding</keyword>
<comment type="caution">
    <text evidence="8">The sequence shown here is derived from an EMBL/GenBank/DDBJ whole genome shotgun (WGS) entry which is preliminary data.</text>
</comment>
<evidence type="ECO:0000313" key="8">
    <source>
        <dbReference type="EMBL" id="GAA2608405.1"/>
    </source>
</evidence>
<evidence type="ECO:0000259" key="6">
    <source>
        <dbReference type="Pfam" id="PF04542"/>
    </source>
</evidence>
<dbReference type="InterPro" id="IPR013249">
    <property type="entry name" value="RNA_pol_sigma70_r4_t2"/>
</dbReference>
<dbReference type="EMBL" id="BAAATD010000006">
    <property type="protein sequence ID" value="GAA2608405.1"/>
    <property type="molecule type" value="Genomic_DNA"/>
</dbReference>
<proteinExistence type="inferred from homology"/>
<evidence type="ECO:0000256" key="1">
    <source>
        <dbReference type="ARBA" id="ARBA00010641"/>
    </source>
</evidence>
<dbReference type="Gene3D" id="1.10.10.10">
    <property type="entry name" value="Winged helix-like DNA-binding domain superfamily/Winged helix DNA-binding domain"/>
    <property type="match status" value="1"/>
</dbReference>
<reference evidence="8 9" key="1">
    <citation type="journal article" date="2019" name="Int. J. Syst. Evol. Microbiol.">
        <title>The Global Catalogue of Microorganisms (GCM) 10K type strain sequencing project: providing services to taxonomists for standard genome sequencing and annotation.</title>
        <authorList>
            <consortium name="The Broad Institute Genomics Platform"/>
            <consortium name="The Broad Institute Genome Sequencing Center for Infectious Disease"/>
            <person name="Wu L."/>
            <person name="Ma J."/>
        </authorList>
    </citation>
    <scope>NUCLEOTIDE SEQUENCE [LARGE SCALE GENOMIC DNA]</scope>
    <source>
        <strain evidence="8 9">JCM 6833</strain>
    </source>
</reference>
<keyword evidence="2" id="KW-0805">Transcription regulation</keyword>
<dbReference type="SUPFAM" id="SSF88659">
    <property type="entry name" value="Sigma3 and sigma4 domains of RNA polymerase sigma factors"/>
    <property type="match status" value="1"/>
</dbReference>
<sequence>MSETEPVRFDEFVGYRMPALFRYACVLTGNRHDAEDLLQEALTRTGASWWRVRRKDNAEGYVRAAMVRIVANGRRTARREQLVARPPDVAVEDEALNRVTTDGALDAALAALPPGMRAVLVLRYVDQLSDAEIAQALGCAQATVRSQAARALAKLRATPDLEEEHG</sequence>
<dbReference type="RefSeq" id="WP_344544292.1">
    <property type="nucleotide sequence ID" value="NZ_BAAATD010000006.1"/>
</dbReference>
<dbReference type="NCBIfam" id="TIGR02983">
    <property type="entry name" value="SigE-fam_strep"/>
    <property type="match status" value="1"/>
</dbReference>
<dbReference type="Gene3D" id="1.10.1740.10">
    <property type="match status" value="1"/>
</dbReference>
<dbReference type="SUPFAM" id="SSF88946">
    <property type="entry name" value="Sigma2 domain of RNA polymerase sigma factors"/>
    <property type="match status" value="1"/>
</dbReference>
<dbReference type="InterPro" id="IPR007627">
    <property type="entry name" value="RNA_pol_sigma70_r2"/>
</dbReference>
<feature type="domain" description="RNA polymerase sigma-70 region 2" evidence="6">
    <location>
        <begin position="17"/>
        <end position="79"/>
    </location>
</feature>
<keyword evidence="9" id="KW-1185">Reference proteome</keyword>